<dbReference type="AlphaFoldDB" id="A0A803P211"/>
<evidence type="ECO:0000313" key="1">
    <source>
        <dbReference type="EnsemblPlants" id="cds.evm.model.02.668"/>
    </source>
</evidence>
<keyword evidence="2" id="KW-1185">Reference proteome</keyword>
<dbReference type="EMBL" id="UZAU01000128">
    <property type="status" value="NOT_ANNOTATED_CDS"/>
    <property type="molecule type" value="Genomic_DNA"/>
</dbReference>
<proteinExistence type="predicted"/>
<protein>
    <submittedName>
        <fullName evidence="1">Uncharacterized protein</fullName>
    </submittedName>
</protein>
<dbReference type="EnsemblPlants" id="evm.model.02.668">
    <property type="protein sequence ID" value="cds.evm.model.02.668"/>
    <property type="gene ID" value="evm.TU.02.668"/>
</dbReference>
<reference evidence="1" key="2">
    <citation type="submission" date="2021-03" db="UniProtKB">
        <authorList>
            <consortium name="EnsemblPlants"/>
        </authorList>
    </citation>
    <scope>IDENTIFICATION</scope>
</reference>
<name>A0A803P211_CANSA</name>
<dbReference type="Gramene" id="evm.model.02.668">
    <property type="protein sequence ID" value="cds.evm.model.02.668"/>
    <property type="gene ID" value="evm.TU.02.668"/>
</dbReference>
<accession>A0A803P211</accession>
<evidence type="ECO:0000313" key="2">
    <source>
        <dbReference type="Proteomes" id="UP000596661"/>
    </source>
</evidence>
<reference evidence="1" key="1">
    <citation type="submission" date="2018-11" db="EMBL/GenBank/DDBJ databases">
        <authorList>
            <person name="Grassa J C."/>
        </authorList>
    </citation>
    <scope>NUCLEOTIDE SEQUENCE [LARGE SCALE GENOMIC DNA]</scope>
</reference>
<organism evidence="1 2">
    <name type="scientific">Cannabis sativa</name>
    <name type="common">Hemp</name>
    <name type="synonym">Marijuana</name>
    <dbReference type="NCBI Taxonomy" id="3483"/>
    <lineage>
        <taxon>Eukaryota</taxon>
        <taxon>Viridiplantae</taxon>
        <taxon>Streptophyta</taxon>
        <taxon>Embryophyta</taxon>
        <taxon>Tracheophyta</taxon>
        <taxon>Spermatophyta</taxon>
        <taxon>Magnoliopsida</taxon>
        <taxon>eudicotyledons</taxon>
        <taxon>Gunneridae</taxon>
        <taxon>Pentapetalae</taxon>
        <taxon>rosids</taxon>
        <taxon>fabids</taxon>
        <taxon>Rosales</taxon>
        <taxon>Cannabaceae</taxon>
        <taxon>Cannabis</taxon>
    </lineage>
</organism>
<sequence>MLYILRLALGIDEYVGHVKGMECGVIQTQSFKTPCPRRKNMSKDSDHIAELQSQLLEYEHYKKMSLLLPQFVIALSRLLKRSGLDKDYAFINPSWVAIKARNFSDRVNNLSRWLHGIDSNQFLNFSLSQ</sequence>
<dbReference type="Proteomes" id="UP000596661">
    <property type="component" value="Chromosome 2"/>
</dbReference>